<dbReference type="Gene3D" id="3.50.50.100">
    <property type="match status" value="1"/>
</dbReference>
<evidence type="ECO:0000256" key="2">
    <source>
        <dbReference type="ARBA" id="ARBA00022630"/>
    </source>
</evidence>
<reference evidence="6 7" key="1">
    <citation type="journal article" date="2015" name="Genome Announc.">
        <title>Draft Genome Sequence of Burkholderia sp. Strain PML1(12), an Ectomycorrhizosphere-Inhabiting Bacterium with Effective Mineral-Weathering Ability.</title>
        <authorList>
            <person name="Uroz S."/>
            <person name="Oger P."/>
        </authorList>
    </citation>
    <scope>NUCLEOTIDE SEQUENCE [LARGE SCALE GENOMIC DNA]</scope>
    <source>
        <strain evidence="7">PML1(12)</strain>
    </source>
</reference>
<dbReference type="GO" id="GO:0005737">
    <property type="term" value="C:cytoplasm"/>
    <property type="evidence" value="ECO:0007669"/>
    <property type="project" value="TreeGrafter"/>
</dbReference>
<dbReference type="PANTHER" id="PTHR43735:SF3">
    <property type="entry name" value="FERROPTOSIS SUPPRESSOR PROTEIN 1"/>
    <property type="match status" value="1"/>
</dbReference>
<comment type="caution">
    <text evidence="6">The sequence shown here is derived from an EMBL/GenBank/DDBJ whole genome shotgun (WGS) entry which is preliminary data.</text>
</comment>
<dbReference type="EMBL" id="AEJF01000086">
    <property type="protein sequence ID" value="KLU25729.1"/>
    <property type="molecule type" value="Genomic_DNA"/>
</dbReference>
<dbReference type="PRINTS" id="PR00368">
    <property type="entry name" value="FADPNR"/>
</dbReference>
<evidence type="ECO:0000256" key="3">
    <source>
        <dbReference type="ARBA" id="ARBA00022827"/>
    </source>
</evidence>
<accession>A0A0J1CYX6</accession>
<feature type="domain" description="FAD/NAD(P)-binding" evidence="5">
    <location>
        <begin position="4"/>
        <end position="280"/>
    </location>
</feature>
<dbReference type="PANTHER" id="PTHR43735">
    <property type="entry name" value="APOPTOSIS-INDUCING FACTOR 1"/>
    <property type="match status" value="1"/>
</dbReference>
<evidence type="ECO:0000313" key="6">
    <source>
        <dbReference type="EMBL" id="KLU25729.1"/>
    </source>
</evidence>
<dbReference type="AlphaFoldDB" id="A0A0J1CYX6"/>
<sequence>MMKRVIIVGGGYAGANLARALDSRAEVCLVEAREHFVHNVAAIRSVVDPSLLAKIVIPYDRLLRRGRVRQGIVASAFDGGVMLADGATIEGDIVIVATGSHYARPFKPTLHGARAFEDGVKAAHASLLATDRVTIVGAGAVGVELAGEISTAHPRKRVTLVSGASTLMPGYSAKLARSLEAQLRAKGVAIHLSTRVESLDATDSPYLGTLPGMPYAAENQLIFPALGARPITAIFRHMPAAYFDAQGRVRVDAWLRPAGAQRLFALGDAAATGDPMTIVAITRQVPWLAKIIAATLAGESPKSLPAYVPWSSRGILVPLGPRDGASMLPLMRDGVLVGNWTTALIKGRELFIPRYRKEFGYARKCA</sequence>
<dbReference type="GO" id="GO:0004174">
    <property type="term" value="F:electron-transferring-flavoprotein dehydrogenase activity"/>
    <property type="evidence" value="ECO:0007669"/>
    <property type="project" value="TreeGrafter"/>
</dbReference>
<organism evidence="6 7">
    <name type="scientific">Caballeronia mineralivorans PML1(12)</name>
    <dbReference type="NCBI Taxonomy" id="908627"/>
    <lineage>
        <taxon>Bacteria</taxon>
        <taxon>Pseudomonadati</taxon>
        <taxon>Pseudomonadota</taxon>
        <taxon>Betaproteobacteria</taxon>
        <taxon>Burkholderiales</taxon>
        <taxon>Burkholderiaceae</taxon>
        <taxon>Caballeronia</taxon>
    </lineage>
</organism>
<name>A0A0J1CYX6_9BURK</name>
<dbReference type="Proteomes" id="UP000035963">
    <property type="component" value="Unassembled WGS sequence"/>
</dbReference>
<evidence type="ECO:0000313" key="7">
    <source>
        <dbReference type="Proteomes" id="UP000035963"/>
    </source>
</evidence>
<evidence type="ECO:0000256" key="1">
    <source>
        <dbReference type="ARBA" id="ARBA00006442"/>
    </source>
</evidence>
<dbReference type="PATRIC" id="fig|908627.4.peg.2988"/>
<gene>
    <name evidence="6" type="ORF">EOS_13405</name>
</gene>
<evidence type="ECO:0000259" key="5">
    <source>
        <dbReference type="Pfam" id="PF07992"/>
    </source>
</evidence>
<dbReference type="InterPro" id="IPR036188">
    <property type="entry name" value="FAD/NAD-bd_sf"/>
</dbReference>
<keyword evidence="3" id="KW-0274">FAD</keyword>
<evidence type="ECO:0000256" key="4">
    <source>
        <dbReference type="ARBA" id="ARBA00023002"/>
    </source>
</evidence>
<keyword evidence="4" id="KW-0560">Oxidoreductase</keyword>
<comment type="similarity">
    <text evidence="1">Belongs to the FAD-dependent oxidoreductase family.</text>
</comment>
<proteinExistence type="inferred from homology"/>
<keyword evidence="7" id="KW-1185">Reference proteome</keyword>
<dbReference type="GO" id="GO:0050660">
    <property type="term" value="F:flavin adenine dinucleotide binding"/>
    <property type="evidence" value="ECO:0007669"/>
    <property type="project" value="TreeGrafter"/>
</dbReference>
<protein>
    <recommendedName>
        <fullName evidence="5">FAD/NAD(P)-binding domain-containing protein</fullName>
    </recommendedName>
</protein>
<dbReference type="InterPro" id="IPR023753">
    <property type="entry name" value="FAD/NAD-binding_dom"/>
</dbReference>
<keyword evidence="2" id="KW-0285">Flavoprotein</keyword>
<dbReference type="SUPFAM" id="SSF51905">
    <property type="entry name" value="FAD/NAD(P)-binding domain"/>
    <property type="match status" value="1"/>
</dbReference>
<dbReference type="Pfam" id="PF07992">
    <property type="entry name" value="Pyr_redox_2"/>
    <property type="match status" value="1"/>
</dbReference>